<dbReference type="Pfam" id="PF19541">
    <property type="entry name" value="DUF6065"/>
    <property type="match status" value="1"/>
</dbReference>
<evidence type="ECO:0000313" key="1">
    <source>
        <dbReference type="EMBL" id="TCO16052.1"/>
    </source>
</evidence>
<dbReference type="Proteomes" id="UP000294881">
    <property type="component" value="Unassembled WGS sequence"/>
</dbReference>
<organism evidence="1 2">
    <name type="scientific">Camelimonas lactis</name>
    <dbReference type="NCBI Taxonomy" id="659006"/>
    <lineage>
        <taxon>Bacteria</taxon>
        <taxon>Pseudomonadati</taxon>
        <taxon>Pseudomonadota</taxon>
        <taxon>Alphaproteobacteria</taxon>
        <taxon>Hyphomicrobiales</taxon>
        <taxon>Chelatococcaceae</taxon>
        <taxon>Camelimonas</taxon>
    </lineage>
</organism>
<dbReference type="AlphaFoldDB" id="A0A4R2GXS7"/>
<protein>
    <submittedName>
        <fullName evidence="1">Uncharacterized protein</fullName>
    </submittedName>
</protein>
<keyword evidence="2" id="KW-1185">Reference proteome</keyword>
<dbReference type="InterPro" id="IPR045709">
    <property type="entry name" value="DUF6065"/>
</dbReference>
<dbReference type="OrthoDB" id="8910986at2"/>
<accession>A0A4R2GXS7</accession>
<dbReference type="EMBL" id="SLWL01000001">
    <property type="protein sequence ID" value="TCO16052.1"/>
    <property type="molecule type" value="Genomic_DNA"/>
</dbReference>
<reference evidence="1 2" key="1">
    <citation type="submission" date="2019-03" db="EMBL/GenBank/DDBJ databases">
        <title>Genomic Encyclopedia of Type Strains, Phase IV (KMG-IV): sequencing the most valuable type-strain genomes for metagenomic binning, comparative biology and taxonomic classification.</title>
        <authorList>
            <person name="Goeker M."/>
        </authorList>
    </citation>
    <scope>NUCLEOTIDE SEQUENCE [LARGE SCALE GENOMIC DNA]</scope>
    <source>
        <strain evidence="1 2">DSM 22958</strain>
    </source>
</reference>
<gene>
    <name evidence="1" type="ORF">EV666_101302</name>
</gene>
<comment type="caution">
    <text evidence="1">The sequence shown here is derived from an EMBL/GenBank/DDBJ whole genome shotgun (WGS) entry which is preliminary data.</text>
</comment>
<sequence>MKLTGYVLEGQTVSIRPAPLERAWMDATPQRFAYRCLPLNIANCHGWEVLCRRRFVAVWNGGAGTDAIQVHGDGERMAISHFGSGVLTFHIPVLFRTEPGYDIFVTGPLNRPKDGIAALTGVIEADWAPYTFTMNWLFTRPGHPVVFEAGEPVCHFFPVARGALEAVRPSFEAIQDDGDLNSAYRRWSTERDAFNNGLKQRDPDAVRVGWQKTYFRGHMPDGRSGAGDHRSKLRLRAFTVGQGELVREPE</sequence>
<proteinExistence type="predicted"/>
<name>A0A4R2GXS7_9HYPH</name>
<evidence type="ECO:0000313" key="2">
    <source>
        <dbReference type="Proteomes" id="UP000294881"/>
    </source>
</evidence>
<dbReference type="RefSeq" id="WP_132001936.1">
    <property type="nucleotide sequence ID" value="NZ_JBHUNN010000002.1"/>
</dbReference>